<dbReference type="GO" id="GO:0016757">
    <property type="term" value="F:glycosyltransferase activity"/>
    <property type="evidence" value="ECO:0007669"/>
    <property type="project" value="UniProtKB-KW"/>
</dbReference>
<feature type="domain" description="Spore protein YkvP N-terminal" evidence="1">
    <location>
        <begin position="3"/>
        <end position="108"/>
    </location>
</feature>
<dbReference type="InterPro" id="IPR024542">
    <property type="entry name" value="YkvP_N"/>
</dbReference>
<keyword evidence="4" id="KW-1185">Reference proteome</keyword>
<keyword evidence="3" id="KW-0808">Transferase</keyword>
<dbReference type="Pfam" id="PF13524">
    <property type="entry name" value="Glyco_trans_1_2"/>
    <property type="match status" value="1"/>
</dbReference>
<reference evidence="3 4" key="1">
    <citation type="submission" date="2023-07" db="EMBL/GenBank/DDBJ databases">
        <title>Bacillus lucianemedeirus sp. nov, a new species isolated from an immunobiological production facility.</title>
        <authorList>
            <person name="Costa L.V."/>
            <person name="Miranda R.V.S.L."/>
            <person name="Brandao M.L.L."/>
            <person name="Reis C.M.F."/>
            <person name="Frazao A.M."/>
            <person name="Cruz F.V."/>
            <person name="Baio P.V.P."/>
            <person name="Veras J.F.C."/>
            <person name="Ramos J.N."/>
            <person name="Vieira V."/>
        </authorList>
    </citation>
    <scope>NUCLEOTIDE SEQUENCE [LARGE SCALE GENOMIC DNA]</scope>
    <source>
        <strain evidence="3 4">B190/17</strain>
    </source>
</reference>
<proteinExistence type="predicted"/>
<dbReference type="EMBL" id="JAUIYO010000007">
    <property type="protein sequence ID" value="MFK2826128.1"/>
    <property type="molecule type" value="Genomic_DNA"/>
</dbReference>
<dbReference type="EC" id="2.4.-.-" evidence="3"/>
<evidence type="ECO:0000313" key="3">
    <source>
        <dbReference type="EMBL" id="MFK2826128.1"/>
    </source>
</evidence>
<dbReference type="Pfam" id="PF12996">
    <property type="entry name" value="DUF3880"/>
    <property type="match status" value="1"/>
</dbReference>
<comment type="caution">
    <text evidence="3">The sequence shown here is derived from an EMBL/GenBank/DDBJ whole genome shotgun (WGS) entry which is preliminary data.</text>
</comment>
<dbReference type="Proteomes" id="UP001619911">
    <property type="component" value="Unassembled WGS sequence"/>
</dbReference>
<keyword evidence="3" id="KW-0328">Glycosyltransferase</keyword>
<sequence>MNILFIEAAKQYLSGLPSGFEKLGCHVKVLTDIQEEELKNVLMEFKPDLAVTAGWTKIHTSVKLQTLHRLLKEYDVKHAYWATEDPRWREKWSLYYIETTCPDYIFTIDRDSISFYEELGYSAHYLPWACNPDFHQPVQSQDQYACDIAVVATAGVTWNSYRKDSVQILLKPLIEKGYDVSIWGKRWDRSHSPFIGFDVPAQFLRQKLPYLDTNDVYSSAKIVLGFQNTLTELTSRTFEVLAARGFLLTPSTPAVQETFIPGKHLVCSHSPEETIELVNYYLKHEEERKAIAHLGQKEVYSRHTYTHRAAEILRVVNKSLG</sequence>
<evidence type="ECO:0000259" key="2">
    <source>
        <dbReference type="Pfam" id="PF13524"/>
    </source>
</evidence>
<gene>
    <name evidence="3" type="ORF">QYG89_10675</name>
</gene>
<dbReference type="RefSeq" id="WP_404317085.1">
    <property type="nucleotide sequence ID" value="NZ_JAUIYO010000007.1"/>
</dbReference>
<protein>
    <submittedName>
        <fullName evidence="3">Glycosyltransferase</fullName>
        <ecNumber evidence="3">2.4.-.-</ecNumber>
    </submittedName>
</protein>
<evidence type="ECO:0000259" key="1">
    <source>
        <dbReference type="Pfam" id="PF12996"/>
    </source>
</evidence>
<name>A0ABW8I9G9_9BACI</name>
<feature type="domain" description="Spore protein YkvP/CgeB glycosyl transferase-like" evidence="2">
    <location>
        <begin position="167"/>
        <end position="313"/>
    </location>
</feature>
<dbReference type="SUPFAM" id="SSF53756">
    <property type="entry name" value="UDP-Glycosyltransferase/glycogen phosphorylase"/>
    <property type="match status" value="1"/>
</dbReference>
<evidence type="ECO:0000313" key="4">
    <source>
        <dbReference type="Proteomes" id="UP001619911"/>
    </source>
</evidence>
<organism evidence="3 4">
    <name type="scientific">Bacillus lumedeiriae</name>
    <dbReference type="NCBI Taxonomy" id="3058829"/>
    <lineage>
        <taxon>Bacteria</taxon>
        <taxon>Bacillati</taxon>
        <taxon>Bacillota</taxon>
        <taxon>Bacilli</taxon>
        <taxon>Bacillales</taxon>
        <taxon>Bacillaceae</taxon>
        <taxon>Bacillus</taxon>
    </lineage>
</organism>
<accession>A0ABW8I9G9</accession>
<dbReference type="InterPro" id="IPR055259">
    <property type="entry name" value="YkvP/CgeB_Glyco_trans-like"/>
</dbReference>